<dbReference type="Proteomes" id="UP000012960">
    <property type="component" value="Unplaced"/>
</dbReference>
<dbReference type="SUPFAM" id="SSF81901">
    <property type="entry name" value="HCP-like"/>
    <property type="match status" value="2"/>
</dbReference>
<dbReference type="AlphaFoldDB" id="A0A804KU78"/>
<evidence type="ECO:0000313" key="6">
    <source>
        <dbReference type="Proteomes" id="UP000012960"/>
    </source>
</evidence>
<dbReference type="EnsemblPlants" id="Ma10_t08990.1">
    <property type="protein sequence ID" value="Ma10_p08990.1"/>
    <property type="gene ID" value="Ma10_g08990"/>
</dbReference>
<dbReference type="Gramene" id="Ma10_t08990.1">
    <property type="protein sequence ID" value="Ma10_p08990.1"/>
    <property type="gene ID" value="Ma10_g08990"/>
</dbReference>
<evidence type="ECO:0000256" key="3">
    <source>
        <dbReference type="SAM" id="MobiDB-lite"/>
    </source>
</evidence>
<dbReference type="Gene3D" id="1.25.40.10">
    <property type="entry name" value="Tetratricopeptide repeat domain"/>
    <property type="match status" value="6"/>
</dbReference>
<dbReference type="InterPro" id="IPR011990">
    <property type="entry name" value="TPR-like_helical_dom_sf"/>
</dbReference>
<dbReference type="Gene3D" id="1.25.40.120">
    <property type="entry name" value="Protein prenylyltransferase"/>
    <property type="match status" value="1"/>
</dbReference>
<feature type="repeat" description="PPR" evidence="2">
    <location>
        <begin position="721"/>
        <end position="755"/>
    </location>
</feature>
<dbReference type="Pfam" id="PF12854">
    <property type="entry name" value="PPR_1"/>
    <property type="match status" value="1"/>
</dbReference>
<keyword evidence="1" id="KW-0677">Repeat</keyword>
<dbReference type="InterPro" id="IPR051222">
    <property type="entry name" value="PPR/CCM1_RNA-binding"/>
</dbReference>
<evidence type="ECO:0000256" key="1">
    <source>
        <dbReference type="ARBA" id="ARBA00022737"/>
    </source>
</evidence>
<dbReference type="PROSITE" id="PS51375">
    <property type="entry name" value="PPR"/>
    <property type="match status" value="12"/>
</dbReference>
<dbReference type="InterPro" id="IPR002885">
    <property type="entry name" value="PPR_rpt"/>
</dbReference>
<dbReference type="Pfam" id="PF13041">
    <property type="entry name" value="PPR_2"/>
    <property type="match status" value="4"/>
</dbReference>
<dbReference type="PANTHER" id="PTHR47942:SF16">
    <property type="entry name" value="PENTATRICOPEPTIDE REPEAT DOMAIN CONTAINING PROTEIN-RELATED"/>
    <property type="match status" value="1"/>
</dbReference>
<feature type="repeat" description="PPR" evidence="2">
    <location>
        <begin position="651"/>
        <end position="685"/>
    </location>
</feature>
<feature type="repeat" description="PPR" evidence="2">
    <location>
        <begin position="896"/>
        <end position="930"/>
    </location>
</feature>
<dbReference type="InterPro" id="IPR002088">
    <property type="entry name" value="Prenyl_trans_a"/>
</dbReference>
<gene>
    <name evidence="4" type="ORF">GSMUA_312010.1</name>
</gene>
<dbReference type="EMBL" id="HG996476">
    <property type="protein sequence ID" value="CAG1852975.1"/>
    <property type="molecule type" value="Genomic_DNA"/>
</dbReference>
<feature type="repeat" description="PPR" evidence="2">
    <location>
        <begin position="512"/>
        <end position="546"/>
    </location>
</feature>
<reference evidence="4" key="1">
    <citation type="submission" date="2021-03" db="EMBL/GenBank/DDBJ databases">
        <authorList>
            <consortium name="Genoscope - CEA"/>
            <person name="William W."/>
        </authorList>
    </citation>
    <scope>NUCLEOTIDE SEQUENCE</scope>
    <source>
        <strain evidence="4">Doubled-haploid Pahang</strain>
    </source>
</reference>
<dbReference type="PANTHER" id="PTHR47942">
    <property type="entry name" value="TETRATRICOPEPTIDE REPEAT (TPR)-LIKE SUPERFAMILY PROTEIN-RELATED"/>
    <property type="match status" value="1"/>
</dbReference>
<dbReference type="InParanoid" id="A0A804KU78"/>
<sequence length="1025" mass="115874">MEKDSSFPGGYETNLLEQFEVILEEDKLIDEIGFLHPSQFASLDEDSSSSSPTLATSVRLADGNIETSITESNTVQYDKTTFWNRDHKLAISTHVLCHLCVAARHVYMDVSRRYKASINLSLNSGAFCSVTSGANLDHLLENEILKHTKALLILSFNFASAWNCRRLVLSRKLEISLFLEELRFSTLILAYAPKCDYAWSQRRWVIKILGEKCQNLQDIIREESDLVEKIAEKSKMNYRAWTHRCWLISYMKRVQVLGELDKSKKWAELHVADNCCFNYRRQLMLNLLEGNHLKHGEASTDCKFDVCFIWKEELQWNELLLTRYIGREALWIHRRFLSQCWIKHFTTNEGAVILDPDDNLISSKIKKFLAKELQLVKSCLNISPDEFDDTQDQARYSAAYLLWILKYYCISLRLLPQQMFLIRNSLYPRPPTLELLPLSVSSVMLTDATMNALHEVFLHQCLPSSTPRMNSVAPHAIAYGCRNPGVPSPQRHQVARASSGTQASRPQIPDSGESHYVKLLNRSCKAGKFSESLYFLEYMVGKGYKPDVILCTKLIKGLFGSRKLDKAVRVLDILEAHGEPDVFAYNALISGFCKANRIEAAIEVLGRMKSRGCPPDIVTYNILIGSLCSRGKLDLALEALDRLLDDKCQPTVITFTILIEAALLQGGIGDAMKLLDEMVSQGLRPDNYTYNAIIRGMCKEGMVDAAHEFLKSLPSRGCDPDVISYNILLRGLLSRKRWEDAEKLIGEMLERGLKPNNVTYSVLINSLCHEGKVERAKQLLKDMIRRGLKPDAYSYDPLISAYCKDGKLDLAIEFMNYMISNGCLPDIVNYNTILSALCKSGNPYQALEVLDMLAETGCSPNVSTYNVIIGGLWNSGNRSRALEMVSEMINKGVDPDEVTYNVLISCLCRDGMVNEAIGLMRDMESSGFQPMVITYNTVLLGLCKVHRIDMAINILAEMMDKGCRTNETTYIILVEGIAYAGHKAEAMELAKDLAMRNVFSEDSLKRLNQNFPILDLFKEIPQPVD</sequence>
<name>A0A804KU78_MUSAM</name>
<feature type="compositionally biased region" description="Polar residues" evidence="3">
    <location>
        <begin position="496"/>
        <end position="505"/>
    </location>
</feature>
<dbReference type="SUPFAM" id="SSF48439">
    <property type="entry name" value="Protein prenylyltransferase"/>
    <property type="match status" value="1"/>
</dbReference>
<evidence type="ECO:0000256" key="2">
    <source>
        <dbReference type="PROSITE-ProRule" id="PRU00708"/>
    </source>
</evidence>
<feature type="region of interest" description="Disordered" evidence="3">
    <location>
        <begin position="487"/>
        <end position="512"/>
    </location>
</feature>
<feature type="repeat" description="PPR" evidence="2">
    <location>
        <begin position="826"/>
        <end position="860"/>
    </location>
</feature>
<feature type="repeat" description="PPR" evidence="2">
    <location>
        <begin position="791"/>
        <end position="825"/>
    </location>
</feature>
<dbReference type="Pfam" id="PF13812">
    <property type="entry name" value="PPR_3"/>
    <property type="match status" value="2"/>
</dbReference>
<accession>A0A804KU78</accession>
<dbReference type="OMA" id="HRIDMAI"/>
<feature type="repeat" description="PPR" evidence="2">
    <location>
        <begin position="686"/>
        <end position="720"/>
    </location>
</feature>
<reference evidence="5" key="2">
    <citation type="submission" date="2021-05" db="UniProtKB">
        <authorList>
            <consortium name="EnsemblPlants"/>
        </authorList>
    </citation>
    <scope>IDENTIFICATION</scope>
    <source>
        <strain evidence="5">subsp. malaccensis</strain>
    </source>
</reference>
<dbReference type="GO" id="GO:0008318">
    <property type="term" value="F:protein prenyltransferase activity"/>
    <property type="evidence" value="ECO:0007669"/>
    <property type="project" value="InterPro"/>
</dbReference>
<feature type="repeat" description="PPR" evidence="2">
    <location>
        <begin position="931"/>
        <end position="965"/>
    </location>
</feature>
<evidence type="ECO:0000313" key="4">
    <source>
        <dbReference type="EMBL" id="CAG1852975.1"/>
    </source>
</evidence>
<keyword evidence="6" id="KW-1185">Reference proteome</keyword>
<proteinExistence type="predicted"/>
<protein>
    <submittedName>
        <fullName evidence="4">(wild Malaysian banana) hypothetical protein</fullName>
    </submittedName>
</protein>
<feature type="repeat" description="PPR" evidence="2">
    <location>
        <begin position="581"/>
        <end position="615"/>
    </location>
</feature>
<evidence type="ECO:0000313" key="5">
    <source>
        <dbReference type="EnsemblPlants" id="Ma10_p08990.1"/>
    </source>
</evidence>
<organism evidence="5 6">
    <name type="scientific">Musa acuminata subsp. malaccensis</name>
    <name type="common">Wild banana</name>
    <name type="synonym">Musa malaccensis</name>
    <dbReference type="NCBI Taxonomy" id="214687"/>
    <lineage>
        <taxon>Eukaryota</taxon>
        <taxon>Viridiplantae</taxon>
        <taxon>Streptophyta</taxon>
        <taxon>Embryophyta</taxon>
        <taxon>Tracheophyta</taxon>
        <taxon>Spermatophyta</taxon>
        <taxon>Magnoliopsida</taxon>
        <taxon>Liliopsida</taxon>
        <taxon>Zingiberales</taxon>
        <taxon>Musaceae</taxon>
        <taxon>Musa</taxon>
    </lineage>
</organism>
<feature type="repeat" description="PPR" evidence="2">
    <location>
        <begin position="861"/>
        <end position="895"/>
    </location>
</feature>
<feature type="repeat" description="PPR" evidence="2">
    <location>
        <begin position="756"/>
        <end position="790"/>
    </location>
</feature>
<dbReference type="PROSITE" id="PS51147">
    <property type="entry name" value="PFTA"/>
    <property type="match status" value="2"/>
</dbReference>
<feature type="repeat" description="PPR" evidence="2">
    <location>
        <begin position="616"/>
        <end position="650"/>
    </location>
</feature>
<dbReference type="NCBIfam" id="TIGR00756">
    <property type="entry name" value="PPR"/>
    <property type="match status" value="11"/>
</dbReference>
<dbReference type="Pfam" id="PF01239">
    <property type="entry name" value="PPTA"/>
    <property type="match status" value="3"/>
</dbReference>